<keyword evidence="3" id="KW-1185">Reference proteome</keyword>
<proteinExistence type="predicted"/>
<sequence>MISHNIEFQGARTASQREGGRRFLLSSLPHRKVETPVSINM</sequence>
<gene>
    <name evidence="2" type="ORF">E2C01_072301</name>
</gene>
<evidence type="ECO:0000313" key="3">
    <source>
        <dbReference type="Proteomes" id="UP000324222"/>
    </source>
</evidence>
<reference evidence="2 3" key="1">
    <citation type="submission" date="2019-05" db="EMBL/GenBank/DDBJ databases">
        <title>Another draft genome of Portunus trituberculatus and its Hox gene families provides insights of decapod evolution.</title>
        <authorList>
            <person name="Jeong J.-H."/>
            <person name="Song I."/>
            <person name="Kim S."/>
            <person name="Choi T."/>
            <person name="Kim D."/>
            <person name="Ryu S."/>
            <person name="Kim W."/>
        </authorList>
    </citation>
    <scope>NUCLEOTIDE SEQUENCE [LARGE SCALE GENOMIC DNA]</scope>
    <source>
        <tissue evidence="2">Muscle</tissue>
    </source>
</reference>
<dbReference type="Proteomes" id="UP000324222">
    <property type="component" value="Unassembled WGS sequence"/>
</dbReference>
<feature type="region of interest" description="Disordered" evidence="1">
    <location>
        <begin position="1"/>
        <end position="22"/>
    </location>
</feature>
<dbReference type="EMBL" id="VSRR010046889">
    <property type="protein sequence ID" value="MPC77833.1"/>
    <property type="molecule type" value="Genomic_DNA"/>
</dbReference>
<name>A0A5B7I6C5_PORTR</name>
<accession>A0A5B7I6C5</accession>
<dbReference type="AlphaFoldDB" id="A0A5B7I6C5"/>
<comment type="caution">
    <text evidence="2">The sequence shown here is derived from an EMBL/GenBank/DDBJ whole genome shotgun (WGS) entry which is preliminary data.</text>
</comment>
<protein>
    <submittedName>
        <fullName evidence="2">Uncharacterized protein</fullName>
    </submittedName>
</protein>
<organism evidence="2 3">
    <name type="scientific">Portunus trituberculatus</name>
    <name type="common">Swimming crab</name>
    <name type="synonym">Neptunus trituberculatus</name>
    <dbReference type="NCBI Taxonomy" id="210409"/>
    <lineage>
        <taxon>Eukaryota</taxon>
        <taxon>Metazoa</taxon>
        <taxon>Ecdysozoa</taxon>
        <taxon>Arthropoda</taxon>
        <taxon>Crustacea</taxon>
        <taxon>Multicrustacea</taxon>
        <taxon>Malacostraca</taxon>
        <taxon>Eumalacostraca</taxon>
        <taxon>Eucarida</taxon>
        <taxon>Decapoda</taxon>
        <taxon>Pleocyemata</taxon>
        <taxon>Brachyura</taxon>
        <taxon>Eubrachyura</taxon>
        <taxon>Portunoidea</taxon>
        <taxon>Portunidae</taxon>
        <taxon>Portuninae</taxon>
        <taxon>Portunus</taxon>
    </lineage>
</organism>
<evidence type="ECO:0000313" key="2">
    <source>
        <dbReference type="EMBL" id="MPC77833.1"/>
    </source>
</evidence>
<evidence type="ECO:0000256" key="1">
    <source>
        <dbReference type="SAM" id="MobiDB-lite"/>
    </source>
</evidence>